<dbReference type="AlphaFoldDB" id="A0A8X6R9C2"/>
<keyword evidence="2" id="KW-1185">Reference proteome</keyword>
<dbReference type="EMBL" id="BMAU01021052">
    <property type="protein sequence ID" value="GFX88504.1"/>
    <property type="molecule type" value="Genomic_DNA"/>
</dbReference>
<dbReference type="Proteomes" id="UP000887159">
    <property type="component" value="Unassembled WGS sequence"/>
</dbReference>
<sequence>MSMKVSHTLRIKLLDVDRAKSDALSTFTVGFSKSEDGFDEPGTKADILKQLYARYELSVFKKIFLTKEDAPAVEISLYQRATKIP</sequence>
<gene>
    <name evidence="1" type="ORF">TNCV_2279721</name>
</gene>
<reference evidence="1" key="1">
    <citation type="submission" date="2020-08" db="EMBL/GenBank/DDBJ databases">
        <title>Multicomponent nature underlies the extraordinary mechanical properties of spider dragline silk.</title>
        <authorList>
            <person name="Kono N."/>
            <person name="Nakamura H."/>
            <person name="Mori M."/>
            <person name="Yoshida Y."/>
            <person name="Ohtoshi R."/>
            <person name="Malay A.D."/>
            <person name="Moran D.A.P."/>
            <person name="Tomita M."/>
            <person name="Numata K."/>
            <person name="Arakawa K."/>
        </authorList>
    </citation>
    <scope>NUCLEOTIDE SEQUENCE</scope>
</reference>
<evidence type="ECO:0000313" key="1">
    <source>
        <dbReference type="EMBL" id="GFX88504.1"/>
    </source>
</evidence>
<name>A0A8X6R9C2_TRICX</name>
<accession>A0A8X6R9C2</accession>
<proteinExistence type="predicted"/>
<comment type="caution">
    <text evidence="1">The sequence shown here is derived from an EMBL/GenBank/DDBJ whole genome shotgun (WGS) entry which is preliminary data.</text>
</comment>
<organism evidence="1 2">
    <name type="scientific">Trichonephila clavipes</name>
    <name type="common">Golden silk orbweaver</name>
    <name type="synonym">Nephila clavipes</name>
    <dbReference type="NCBI Taxonomy" id="2585209"/>
    <lineage>
        <taxon>Eukaryota</taxon>
        <taxon>Metazoa</taxon>
        <taxon>Ecdysozoa</taxon>
        <taxon>Arthropoda</taxon>
        <taxon>Chelicerata</taxon>
        <taxon>Arachnida</taxon>
        <taxon>Araneae</taxon>
        <taxon>Araneomorphae</taxon>
        <taxon>Entelegynae</taxon>
        <taxon>Araneoidea</taxon>
        <taxon>Nephilidae</taxon>
        <taxon>Trichonephila</taxon>
    </lineage>
</organism>
<evidence type="ECO:0000313" key="2">
    <source>
        <dbReference type="Proteomes" id="UP000887159"/>
    </source>
</evidence>
<protein>
    <submittedName>
        <fullName evidence="1">Uncharacterized protein</fullName>
    </submittedName>
</protein>